<dbReference type="GO" id="GO:0030971">
    <property type="term" value="F:receptor tyrosine kinase binding"/>
    <property type="evidence" value="ECO:0007669"/>
    <property type="project" value="TreeGrafter"/>
</dbReference>
<keyword evidence="2" id="KW-0964">Secreted</keyword>
<dbReference type="Gene3D" id="2.40.20.10">
    <property type="entry name" value="Plasminogen Kringle 4"/>
    <property type="match status" value="3"/>
</dbReference>
<evidence type="ECO:0000256" key="7">
    <source>
        <dbReference type="PROSITE-ProRule" id="PRU00121"/>
    </source>
</evidence>
<comment type="subcellular location">
    <subcellularLocation>
        <location evidence="1">Secreted</location>
    </subcellularLocation>
</comment>
<dbReference type="GO" id="GO:0004252">
    <property type="term" value="F:serine-type endopeptidase activity"/>
    <property type="evidence" value="ECO:0007669"/>
    <property type="project" value="InterPro"/>
</dbReference>
<evidence type="ECO:0000256" key="2">
    <source>
        <dbReference type="ARBA" id="ARBA00022525"/>
    </source>
</evidence>
<dbReference type="Proteomes" id="UP000052976">
    <property type="component" value="Unassembled WGS sequence"/>
</dbReference>
<feature type="disulfide bond" evidence="7">
    <location>
        <begin position="174"/>
        <end position="251"/>
    </location>
</feature>
<dbReference type="FunFam" id="2.40.20.10:FF:000004">
    <property type="entry name" value="Hepatocyte growth factor"/>
    <property type="match status" value="1"/>
</dbReference>
<keyword evidence="3 7" id="KW-0420">Kringle</keyword>
<comment type="caution">
    <text evidence="7">Lacks conserved residue(s) required for the propagation of feature annotation.</text>
</comment>
<feature type="domain" description="Kringle" evidence="8">
    <location>
        <begin position="263"/>
        <end position="342"/>
    </location>
</feature>
<dbReference type="EMBL" id="KK718710">
    <property type="protein sequence ID" value="KFO57938.1"/>
    <property type="molecule type" value="Genomic_DNA"/>
</dbReference>
<dbReference type="CDD" id="cd00108">
    <property type="entry name" value="KR"/>
    <property type="match status" value="3"/>
</dbReference>
<dbReference type="PROSITE" id="PS50948">
    <property type="entry name" value="PAN"/>
    <property type="match status" value="1"/>
</dbReference>
<dbReference type="SUPFAM" id="SSF57440">
    <property type="entry name" value="Kringle-like"/>
    <property type="match status" value="3"/>
</dbReference>
<dbReference type="PROSITE" id="PS00021">
    <property type="entry name" value="KRINGLE_1"/>
    <property type="match status" value="3"/>
</dbReference>
<feature type="domain" description="Peptidase S1" evidence="9">
    <location>
        <begin position="412"/>
        <end position="622"/>
    </location>
</feature>
<dbReference type="PANTHER" id="PTHR24261">
    <property type="entry name" value="PLASMINOGEN-RELATED"/>
    <property type="match status" value="1"/>
</dbReference>
<dbReference type="GO" id="GO:0006508">
    <property type="term" value="P:proteolysis"/>
    <property type="evidence" value="ECO:0007669"/>
    <property type="project" value="InterPro"/>
</dbReference>
<dbReference type="FunFam" id="2.40.20.10:FF:000002">
    <property type="entry name" value="Hepatocyte growth factor"/>
    <property type="match status" value="1"/>
</dbReference>
<dbReference type="InterPro" id="IPR018056">
    <property type="entry name" value="Kringle_CS"/>
</dbReference>
<dbReference type="PROSITE" id="PS50070">
    <property type="entry name" value="KRINGLE_2"/>
    <property type="match status" value="3"/>
</dbReference>
<dbReference type="SMART" id="SM00130">
    <property type="entry name" value="KR"/>
    <property type="match status" value="3"/>
</dbReference>
<keyword evidence="12" id="KW-1185">Reference proteome</keyword>
<dbReference type="STRING" id="85066.A0A091EJ05"/>
<dbReference type="CDD" id="cd01099">
    <property type="entry name" value="PAN_AP_HGF"/>
    <property type="match status" value="1"/>
</dbReference>
<evidence type="ECO:0000256" key="1">
    <source>
        <dbReference type="ARBA" id="ARBA00004613"/>
    </source>
</evidence>
<keyword evidence="6 7" id="KW-1015">Disulfide bond</keyword>
<evidence type="ECO:0000259" key="9">
    <source>
        <dbReference type="PROSITE" id="PS50240"/>
    </source>
</evidence>
<evidence type="ECO:0000313" key="12">
    <source>
        <dbReference type="Proteomes" id="UP000052976"/>
    </source>
</evidence>
<dbReference type="SUPFAM" id="SSF50494">
    <property type="entry name" value="Trypsin-like serine proteases"/>
    <property type="match status" value="1"/>
</dbReference>
<proteinExistence type="predicted"/>
<feature type="non-terminal residue" evidence="11">
    <location>
        <position position="1"/>
    </location>
</feature>
<dbReference type="Pfam" id="PF00089">
    <property type="entry name" value="Trypsin"/>
    <property type="match status" value="1"/>
</dbReference>
<dbReference type="Gene3D" id="3.50.4.10">
    <property type="entry name" value="Hepatocyte Growth Factor"/>
    <property type="match status" value="1"/>
</dbReference>
<feature type="disulfide bond" evidence="7">
    <location>
        <begin position="223"/>
        <end position="246"/>
    </location>
</feature>
<dbReference type="InterPro" id="IPR043504">
    <property type="entry name" value="Peptidase_S1_PA_chymotrypsin"/>
</dbReference>
<evidence type="ECO:0000259" key="8">
    <source>
        <dbReference type="PROSITE" id="PS50070"/>
    </source>
</evidence>
<feature type="disulfide bond" evidence="7">
    <location>
        <begin position="195"/>
        <end position="234"/>
    </location>
</feature>
<dbReference type="InterPro" id="IPR013806">
    <property type="entry name" value="Kringle-like"/>
</dbReference>
<evidence type="ECO:0000256" key="5">
    <source>
        <dbReference type="ARBA" id="ARBA00022737"/>
    </source>
</evidence>
<accession>A0A091EJ05</accession>
<dbReference type="SMART" id="SM00473">
    <property type="entry name" value="PAN_AP"/>
    <property type="match status" value="1"/>
</dbReference>
<dbReference type="Pfam" id="PF00024">
    <property type="entry name" value="PAN_1"/>
    <property type="match status" value="1"/>
</dbReference>
<feature type="non-terminal residue" evidence="11">
    <location>
        <position position="623"/>
    </location>
</feature>
<evidence type="ECO:0000259" key="10">
    <source>
        <dbReference type="PROSITE" id="PS50948"/>
    </source>
</evidence>
<evidence type="ECO:0000256" key="6">
    <source>
        <dbReference type="ARBA" id="ARBA00023157"/>
    </source>
</evidence>
<keyword evidence="4" id="KW-0732">Signal</keyword>
<dbReference type="GO" id="GO:0005615">
    <property type="term" value="C:extracellular space"/>
    <property type="evidence" value="ECO:0007669"/>
    <property type="project" value="TreeGrafter"/>
</dbReference>
<dbReference type="PANTHER" id="PTHR24261:SF12">
    <property type="entry name" value="HEPATOCYTE GROWTH FACTOR-LIKE PROTEIN-RELATED"/>
    <property type="match status" value="1"/>
</dbReference>
<keyword evidence="5" id="KW-0677">Repeat</keyword>
<dbReference type="InterPro" id="IPR038178">
    <property type="entry name" value="Kringle_sf"/>
</dbReference>
<sequence>SPGHRSPLNDFQRLRATELLMVPVDPPPPLPEQGTAEQCAHRCATSLACRAFHHDQQSQLCQLLPWTQHSARVQLQKNIRYDLYQKKDYLRDCIVGDGSSYRGTRATTEKGLRCQHWQSTTPHDHRFLPSSRNGLEENYCRNPDRDKRGPWCYTVDPNVRHQSCGIKKCEDAVCMTCNGEDYRGTVDHTESGTECQRWDLQHPHKHPYHPNKYPDKGLDDNYCRNPDSSEQPWCYTTDPGREREYCRIRICKKRPRAVNLTNGCFRGKGEGYRGRVNVTVSGIPCQRWDSQVPHKHHFVPEKYPCKDLQENYCRNPDGSEAPWCFTSRSTIRIAFCFHIRRCPDEQDAQAMAPGATPWTPAPPLTIAPSSPVVSPYPPPCRARGDPGHTQGGFGPLGVAGSCASATLCFLSAAGSTVPSIMENAGGSPWVLGCSRRGASLAASPATHPGLSASATGEQLSHMRCHALSVPPELTPRPCRAGVHFCGGSLVKEQWVISTRQCFSSCIPAHPPVHPMPTALCSLPTGTADGSVLNVARLPVLAHSECNTALRGRLKESELCTAPLRAGVGACEGDYGGPLACLTADCWVLEGVITPSRVCARTDQPALFIRVSLYVDWIYKVMKM</sequence>
<dbReference type="InterPro" id="IPR024174">
    <property type="entry name" value="HGF/MST1"/>
</dbReference>
<evidence type="ECO:0000313" key="11">
    <source>
        <dbReference type="EMBL" id="KFO57938.1"/>
    </source>
</evidence>
<feature type="disulfide bond" evidence="7">
    <location>
        <begin position="313"/>
        <end position="336"/>
    </location>
</feature>
<dbReference type="InterPro" id="IPR050759">
    <property type="entry name" value="Serine_protease_kringle"/>
</dbReference>
<gene>
    <name evidence="11" type="ORF">N302_10065</name>
</gene>
<dbReference type="InterPro" id="IPR003609">
    <property type="entry name" value="Pan_app"/>
</dbReference>
<dbReference type="AlphaFoldDB" id="A0A091EJ05"/>
<organism evidence="11 12">
    <name type="scientific">Corvus brachyrhynchos</name>
    <name type="common">American crow</name>
    <dbReference type="NCBI Taxonomy" id="85066"/>
    <lineage>
        <taxon>Eukaryota</taxon>
        <taxon>Metazoa</taxon>
        <taxon>Chordata</taxon>
        <taxon>Craniata</taxon>
        <taxon>Vertebrata</taxon>
        <taxon>Euteleostomi</taxon>
        <taxon>Archelosauria</taxon>
        <taxon>Archosauria</taxon>
        <taxon>Dinosauria</taxon>
        <taxon>Saurischia</taxon>
        <taxon>Theropoda</taxon>
        <taxon>Coelurosauria</taxon>
        <taxon>Aves</taxon>
        <taxon>Neognathae</taxon>
        <taxon>Neoaves</taxon>
        <taxon>Telluraves</taxon>
        <taxon>Australaves</taxon>
        <taxon>Passeriformes</taxon>
        <taxon>Corvoidea</taxon>
        <taxon>Corvidae</taxon>
        <taxon>Corvus</taxon>
    </lineage>
</organism>
<dbReference type="InterPro" id="IPR009003">
    <property type="entry name" value="Peptidase_S1_PA"/>
</dbReference>
<dbReference type="InterPro" id="IPR000001">
    <property type="entry name" value="Kringle"/>
</dbReference>
<dbReference type="GO" id="GO:0046425">
    <property type="term" value="P:regulation of receptor signaling pathway via JAK-STAT"/>
    <property type="evidence" value="ECO:0007669"/>
    <property type="project" value="TreeGrafter"/>
</dbReference>
<dbReference type="Gene3D" id="2.40.10.10">
    <property type="entry name" value="Trypsin-like serine proteases"/>
    <property type="match status" value="1"/>
</dbReference>
<name>A0A091EJ05_CORBR</name>
<reference evidence="11 12" key="1">
    <citation type="submission" date="2014-04" db="EMBL/GenBank/DDBJ databases">
        <title>Genome evolution of avian class.</title>
        <authorList>
            <person name="Zhang G."/>
            <person name="Li C."/>
        </authorList>
    </citation>
    <scope>NUCLEOTIDE SEQUENCE [LARGE SCALE GENOMIC DNA]</scope>
    <source>
        <strain evidence="11">BGI_N302</strain>
    </source>
</reference>
<dbReference type="FunFam" id="2.40.20.10:FF:000009">
    <property type="entry name" value="Hepatocyte growth factor-like 1"/>
    <property type="match status" value="1"/>
</dbReference>
<dbReference type="PRINTS" id="PR00018">
    <property type="entry name" value="KRINGLE"/>
</dbReference>
<feature type="domain" description="Kringle" evidence="8">
    <location>
        <begin position="173"/>
        <end position="251"/>
    </location>
</feature>
<feature type="disulfide bond" evidence="7">
    <location>
        <begin position="285"/>
        <end position="324"/>
    </location>
</feature>
<evidence type="ECO:0000256" key="4">
    <source>
        <dbReference type="ARBA" id="ARBA00022729"/>
    </source>
</evidence>
<protein>
    <submittedName>
        <fullName evidence="11">Hepatocyte growth factor-like</fullName>
    </submittedName>
</protein>
<feature type="domain" description="Apple" evidence="10">
    <location>
        <begin position="6"/>
        <end position="88"/>
    </location>
</feature>
<feature type="domain" description="Kringle" evidence="8">
    <location>
        <begin position="92"/>
        <end position="169"/>
    </location>
</feature>
<dbReference type="SMART" id="SM00020">
    <property type="entry name" value="Tryp_SPc"/>
    <property type="match status" value="1"/>
</dbReference>
<dbReference type="SUPFAM" id="SSF57414">
    <property type="entry name" value="Hairpin loop containing domain-like"/>
    <property type="match status" value="1"/>
</dbReference>
<dbReference type="PROSITE" id="PS50240">
    <property type="entry name" value="TRYPSIN_DOM"/>
    <property type="match status" value="1"/>
</dbReference>
<dbReference type="InterPro" id="IPR001254">
    <property type="entry name" value="Trypsin_dom"/>
</dbReference>
<dbReference type="PIRSF" id="PIRSF001152">
    <property type="entry name" value="HGF_MST1"/>
    <property type="match status" value="1"/>
</dbReference>
<evidence type="ECO:0000256" key="3">
    <source>
        <dbReference type="ARBA" id="ARBA00022572"/>
    </source>
</evidence>
<dbReference type="Pfam" id="PF00051">
    <property type="entry name" value="Kringle"/>
    <property type="match status" value="3"/>
</dbReference>